<gene>
    <name evidence="2" type="primary">110679389</name>
</gene>
<dbReference type="EnsemblMetazoa" id="AAEL028031-RA">
    <property type="protein sequence ID" value="AAEL028031-PA"/>
    <property type="gene ID" value="AAEL028031"/>
</dbReference>
<dbReference type="InParanoid" id="A0A6I8U8V6"/>
<evidence type="ECO:0000313" key="3">
    <source>
        <dbReference type="Proteomes" id="UP000008820"/>
    </source>
</evidence>
<proteinExistence type="predicted"/>
<evidence type="ECO:0000256" key="1">
    <source>
        <dbReference type="SAM" id="MobiDB-lite"/>
    </source>
</evidence>
<feature type="region of interest" description="Disordered" evidence="1">
    <location>
        <begin position="49"/>
        <end position="112"/>
    </location>
</feature>
<reference evidence="2" key="2">
    <citation type="submission" date="2020-05" db="UniProtKB">
        <authorList>
            <consortium name="EnsemblMetazoa"/>
        </authorList>
    </citation>
    <scope>IDENTIFICATION</scope>
    <source>
        <strain evidence="2">LVP_AGWG</strain>
    </source>
</reference>
<dbReference type="Proteomes" id="UP000008820">
    <property type="component" value="Chromosome 3"/>
</dbReference>
<keyword evidence="3" id="KW-1185">Reference proteome</keyword>
<dbReference type="PROSITE" id="PS50158">
    <property type="entry name" value="ZF_CCHC"/>
    <property type="match status" value="1"/>
</dbReference>
<organism evidence="2 3">
    <name type="scientific">Aedes aegypti</name>
    <name type="common">Yellowfever mosquito</name>
    <name type="synonym">Culex aegypti</name>
    <dbReference type="NCBI Taxonomy" id="7159"/>
    <lineage>
        <taxon>Eukaryota</taxon>
        <taxon>Metazoa</taxon>
        <taxon>Ecdysozoa</taxon>
        <taxon>Arthropoda</taxon>
        <taxon>Hexapoda</taxon>
        <taxon>Insecta</taxon>
        <taxon>Pterygota</taxon>
        <taxon>Neoptera</taxon>
        <taxon>Endopterygota</taxon>
        <taxon>Diptera</taxon>
        <taxon>Nematocera</taxon>
        <taxon>Culicoidea</taxon>
        <taxon>Culicidae</taxon>
        <taxon>Culicinae</taxon>
        <taxon>Aedini</taxon>
        <taxon>Aedes</taxon>
        <taxon>Stegomyia</taxon>
    </lineage>
</organism>
<dbReference type="AlphaFoldDB" id="A0A6I8U8V6"/>
<name>A0A6I8U8V6_AEDAE</name>
<reference evidence="2 3" key="1">
    <citation type="submission" date="2017-06" db="EMBL/GenBank/DDBJ databases">
        <title>Aedes aegypti genome working group (AGWG) sequencing and assembly.</title>
        <authorList>
            <consortium name="Aedes aegypti Genome Working Group (AGWG)"/>
            <person name="Matthews B.J."/>
        </authorList>
    </citation>
    <scope>NUCLEOTIDE SEQUENCE [LARGE SCALE GENOMIC DNA]</scope>
    <source>
        <strain evidence="2 3">LVP_AGWG</strain>
    </source>
</reference>
<feature type="compositionally biased region" description="Polar residues" evidence="1">
    <location>
        <begin position="58"/>
        <end position="80"/>
    </location>
</feature>
<evidence type="ECO:0000313" key="2">
    <source>
        <dbReference type="EnsemblMetazoa" id="AAEL028031-PA"/>
    </source>
</evidence>
<dbReference type="OrthoDB" id="7763915at2759"/>
<sequence>MANRELAKTARILDYDTEFVVQSATRSETFEEQPNTSTSDVLAVSASKFRPAKKRSHQSSGQQLNSSGKNQRSGAHNNSFHGIPAKRQNVGGQGNGSQFNRPGKRHRCSRCDRPANNGKQCSALNKNCRRCGKLGHFEACCRKKITVDQDFQQSPMKPDEEDQQV</sequence>
<accession>A0A6I8U8V6</accession>
<dbReference type="InterPro" id="IPR001878">
    <property type="entry name" value="Znf_CCHC"/>
</dbReference>
<dbReference type="GO" id="GO:0008270">
    <property type="term" value="F:zinc ion binding"/>
    <property type="evidence" value="ECO:0007669"/>
    <property type="project" value="InterPro"/>
</dbReference>
<dbReference type="GO" id="GO:0003676">
    <property type="term" value="F:nucleic acid binding"/>
    <property type="evidence" value="ECO:0007669"/>
    <property type="project" value="InterPro"/>
</dbReference>
<protein>
    <submittedName>
        <fullName evidence="2">Uncharacterized protein</fullName>
    </submittedName>
</protein>